<dbReference type="EMBL" id="VTET01000006">
    <property type="protein sequence ID" value="TYS71447.1"/>
    <property type="molecule type" value="Genomic_DNA"/>
</dbReference>
<organism evidence="3 6">
    <name type="scientific">Sutcliffiella horikoshii</name>
    <dbReference type="NCBI Taxonomy" id="79883"/>
    <lineage>
        <taxon>Bacteria</taxon>
        <taxon>Bacillati</taxon>
        <taxon>Bacillota</taxon>
        <taxon>Bacilli</taxon>
        <taxon>Bacillales</taxon>
        <taxon>Bacillaceae</taxon>
        <taxon>Sutcliffiella</taxon>
    </lineage>
</organism>
<evidence type="ECO:0000313" key="5">
    <source>
        <dbReference type="Proteomes" id="UP000323393"/>
    </source>
</evidence>
<dbReference type="KEGG" id="bhk:B4U37_17455"/>
<dbReference type="AlphaFoldDB" id="A0A1Y0CR51"/>
<reference evidence="1 4" key="1">
    <citation type="submission" date="2017-04" db="EMBL/GenBank/DDBJ databases">
        <title>Complete Genome Sequence of the Bacillus horikoshii 20a strain from Cuatro Cienegas, Coahuila, Mexico.</title>
        <authorList>
            <person name="Zarza E."/>
            <person name="Alcaraz L.D."/>
            <person name="Aguilar-Salinas B."/>
            <person name="Islas A."/>
            <person name="Olmedo-Alvarez G."/>
        </authorList>
    </citation>
    <scope>NUCLEOTIDE SEQUENCE [LARGE SCALE GENOMIC DNA]</scope>
    <source>
        <strain evidence="1 4">20a</strain>
    </source>
</reference>
<evidence type="ECO:0000313" key="1">
    <source>
        <dbReference type="EMBL" id="ART77728.1"/>
    </source>
</evidence>
<dbReference type="Proteomes" id="UP000323393">
    <property type="component" value="Unassembled WGS sequence"/>
</dbReference>
<proteinExistence type="predicted"/>
<dbReference type="Proteomes" id="UP000195573">
    <property type="component" value="Chromosome"/>
</dbReference>
<keyword evidence="4" id="KW-1185">Reference proteome</keyword>
<dbReference type="RefSeq" id="WP_010195258.1">
    <property type="nucleotide sequence ID" value="NZ_CP020880.1"/>
</dbReference>
<protein>
    <submittedName>
        <fullName evidence="3">Uncharacterized protein</fullName>
    </submittedName>
</protein>
<reference evidence="5 6" key="2">
    <citation type="submission" date="2019-08" db="EMBL/GenBank/DDBJ databases">
        <title>Bacillus genomes from the desert of Cuatro Cienegas, Coahuila.</title>
        <authorList>
            <person name="Olmedo-Alvarez G."/>
        </authorList>
    </citation>
    <scope>NUCLEOTIDE SEQUENCE [LARGE SCALE GENOMIC DNA]</scope>
    <source>
        <strain evidence="2 5">CH88_3T</strain>
        <strain evidence="3 6">CH98b_3T</strain>
    </source>
</reference>
<dbReference type="Pfam" id="PF19651">
    <property type="entry name" value="DUF6154"/>
    <property type="match status" value="1"/>
</dbReference>
<evidence type="ECO:0000313" key="3">
    <source>
        <dbReference type="EMBL" id="TYS71447.1"/>
    </source>
</evidence>
<dbReference type="OrthoDB" id="2381948at2"/>
<dbReference type="Proteomes" id="UP000324517">
    <property type="component" value="Unassembled WGS sequence"/>
</dbReference>
<dbReference type="InterPro" id="IPR046152">
    <property type="entry name" value="DUF6154"/>
</dbReference>
<evidence type="ECO:0000313" key="6">
    <source>
        <dbReference type="Proteomes" id="UP000324517"/>
    </source>
</evidence>
<evidence type="ECO:0000313" key="2">
    <source>
        <dbReference type="EMBL" id="TYS55694.1"/>
    </source>
</evidence>
<gene>
    <name evidence="1" type="ORF">B4U37_17455</name>
    <name evidence="2" type="ORF">FZC74_18270</name>
    <name evidence="3" type="ORF">FZC75_12910</name>
</gene>
<sequence>MKSFETFVNKYHKRWIRDDEDIDAVAYSIVNSFTREQCIDLIAELSDEELHQVVAELVMEQVKELLISGDNGDQGLLH</sequence>
<evidence type="ECO:0000313" key="4">
    <source>
        <dbReference type="Proteomes" id="UP000195573"/>
    </source>
</evidence>
<dbReference type="EMBL" id="VTEU01000010">
    <property type="protein sequence ID" value="TYS55694.1"/>
    <property type="molecule type" value="Genomic_DNA"/>
</dbReference>
<dbReference type="EMBL" id="CP020880">
    <property type="protein sequence ID" value="ART77728.1"/>
    <property type="molecule type" value="Genomic_DNA"/>
</dbReference>
<name>A0A1Y0CR51_9BACI</name>
<accession>A0A1Y0CR51</accession>
<dbReference type="GeneID" id="96740190"/>